<proteinExistence type="predicted"/>
<evidence type="ECO:0000256" key="1">
    <source>
        <dbReference type="ARBA" id="ARBA00004370"/>
    </source>
</evidence>
<dbReference type="InterPro" id="IPR035919">
    <property type="entry name" value="EAL_sf"/>
</dbReference>
<organism evidence="10 11">
    <name type="scientific">Balneatrix alpica</name>
    <dbReference type="NCBI Taxonomy" id="75684"/>
    <lineage>
        <taxon>Bacteria</taxon>
        <taxon>Pseudomonadati</taxon>
        <taxon>Pseudomonadota</taxon>
        <taxon>Gammaproteobacteria</taxon>
        <taxon>Oceanospirillales</taxon>
        <taxon>Balneatrichaceae</taxon>
        <taxon>Balneatrix</taxon>
    </lineage>
</organism>
<dbReference type="PROSITE" id="PS50883">
    <property type="entry name" value="EAL"/>
    <property type="match status" value="1"/>
</dbReference>
<feature type="domain" description="GGDEF" evidence="9">
    <location>
        <begin position="332"/>
        <end position="465"/>
    </location>
</feature>
<dbReference type="CDD" id="cd01948">
    <property type="entry name" value="EAL"/>
    <property type="match status" value="1"/>
</dbReference>
<evidence type="ECO:0000256" key="3">
    <source>
        <dbReference type="ARBA" id="ARBA00022989"/>
    </source>
</evidence>
<dbReference type="RefSeq" id="WP_051527449.1">
    <property type="nucleotide sequence ID" value="NZ_JBHLZN010000002.1"/>
</dbReference>
<dbReference type="InterPro" id="IPR042240">
    <property type="entry name" value="CHASE_sf"/>
</dbReference>
<sequence length="744" mass="84027">MLNSLLLHRLFVPMIFLAVAGLGGLGIYIYDQQWRAGVNQTLQELAYTQASTLERHIFRSLSAAQMLALAVRREQGKPDDFPQLAEQISEVVGGFTNLQLAPRGVITDIYPLAGNERALGLNVLTGSKDQTQNIQTQQAVMENRMILVGPFTLIQGGEAIIGRQPIFIDRGDQEEFWGLASVLIRMEKLYEATNLAYLARSGYHYQLSRTNLETGQSETFFHSHPEQRFQSGLSQAYPIRLPGSQWQLQISQPVERLWVLLLQGVMVLILAGSCAWLVRYLQKEPERLRRLINAKISEVERISFRDSLTGLGNRRLLLQELEALVLQLGSDQQAALIYLDLDDFKRINDSLGHDLGDELLNKIALRLRNKVKNTDLLVRLGGDEFALLLRNVQSYDAVAFYAERIQELIARPIPLADHQFVMKTTLGIAMLPNDGKSANELMQHADLALYSAKQQGKNTFHFYNQQMQEQAVQNMQVEEELRLALRRGELVLHFQPIFSLHTGQLQKYEALVRWQHPHKGLIYPGAFIEIAERTGLIVDMGYWVIEQSCKLLSQQLNQGQPPVKIAVNVSAAQLKDPYFIERLRTLLTAQKVPPLLLELEITESMLLDDLERAIHQLNQCRQLGLSIAIDDFGTGYSSLSQLKKLPVNTLKVDRSFVIDLDKDEEDRQIVEAVIVMAHTLQLQVVAEGIESEAQLELLKRFHCDLGQGFLLGKPHADMRANPGWRFSPDLTKPGASASLNGLQR</sequence>
<dbReference type="SMART" id="SM00267">
    <property type="entry name" value="GGDEF"/>
    <property type="match status" value="1"/>
</dbReference>
<dbReference type="Gene3D" id="3.20.20.450">
    <property type="entry name" value="EAL domain"/>
    <property type="match status" value="1"/>
</dbReference>
<keyword evidence="3 6" id="KW-1133">Transmembrane helix</keyword>
<dbReference type="CDD" id="cd01949">
    <property type="entry name" value="GGDEF"/>
    <property type="match status" value="1"/>
</dbReference>
<evidence type="ECO:0000259" key="7">
    <source>
        <dbReference type="PROSITE" id="PS50839"/>
    </source>
</evidence>
<dbReference type="SUPFAM" id="SSF141868">
    <property type="entry name" value="EAL domain-like"/>
    <property type="match status" value="1"/>
</dbReference>
<keyword evidence="4 6" id="KW-0472">Membrane</keyword>
<dbReference type="Pfam" id="PF00990">
    <property type="entry name" value="GGDEF"/>
    <property type="match status" value="1"/>
</dbReference>
<dbReference type="EMBL" id="JBHLZN010000002">
    <property type="protein sequence ID" value="MFB9886302.1"/>
    <property type="molecule type" value="Genomic_DNA"/>
</dbReference>
<evidence type="ECO:0000313" key="11">
    <source>
        <dbReference type="Proteomes" id="UP001589628"/>
    </source>
</evidence>
<feature type="domain" description="EAL" evidence="8">
    <location>
        <begin position="474"/>
        <end position="728"/>
    </location>
</feature>
<feature type="domain" description="CHASE" evidence="7">
    <location>
        <begin position="102"/>
        <end position="249"/>
    </location>
</feature>
<keyword evidence="2 6" id="KW-0812">Transmembrane</keyword>
<evidence type="ECO:0000256" key="5">
    <source>
        <dbReference type="SAM" id="MobiDB-lite"/>
    </source>
</evidence>
<feature type="region of interest" description="Disordered" evidence="5">
    <location>
        <begin position="722"/>
        <end position="744"/>
    </location>
</feature>
<dbReference type="PROSITE" id="PS50839">
    <property type="entry name" value="CHASE"/>
    <property type="match status" value="1"/>
</dbReference>
<dbReference type="PROSITE" id="PS50887">
    <property type="entry name" value="GGDEF"/>
    <property type="match status" value="1"/>
</dbReference>
<dbReference type="InterPro" id="IPR000160">
    <property type="entry name" value="GGDEF_dom"/>
</dbReference>
<evidence type="ECO:0000259" key="8">
    <source>
        <dbReference type="PROSITE" id="PS50883"/>
    </source>
</evidence>
<dbReference type="SUPFAM" id="SSF55073">
    <property type="entry name" value="Nucleotide cyclase"/>
    <property type="match status" value="1"/>
</dbReference>
<gene>
    <name evidence="10" type="ORF">ACFFLH_07775</name>
</gene>
<dbReference type="InterPro" id="IPR043128">
    <property type="entry name" value="Rev_trsase/Diguanyl_cyclase"/>
</dbReference>
<evidence type="ECO:0000256" key="2">
    <source>
        <dbReference type="ARBA" id="ARBA00022692"/>
    </source>
</evidence>
<protein>
    <submittedName>
        <fullName evidence="10">Bifunctional diguanylate cyclase/phosphodiesterase</fullName>
    </submittedName>
</protein>
<evidence type="ECO:0000256" key="6">
    <source>
        <dbReference type="SAM" id="Phobius"/>
    </source>
</evidence>
<dbReference type="Pfam" id="PF00563">
    <property type="entry name" value="EAL"/>
    <property type="match status" value="1"/>
</dbReference>
<evidence type="ECO:0000259" key="9">
    <source>
        <dbReference type="PROSITE" id="PS50887"/>
    </source>
</evidence>
<dbReference type="InterPro" id="IPR050706">
    <property type="entry name" value="Cyclic-di-GMP_PDE-like"/>
</dbReference>
<evidence type="ECO:0000313" key="10">
    <source>
        <dbReference type="EMBL" id="MFB9886302.1"/>
    </source>
</evidence>
<evidence type="ECO:0000256" key="4">
    <source>
        <dbReference type="ARBA" id="ARBA00023136"/>
    </source>
</evidence>
<dbReference type="SMART" id="SM01079">
    <property type="entry name" value="CHASE"/>
    <property type="match status" value="1"/>
</dbReference>
<comment type="caution">
    <text evidence="10">The sequence shown here is derived from an EMBL/GenBank/DDBJ whole genome shotgun (WGS) entry which is preliminary data.</text>
</comment>
<dbReference type="InterPro" id="IPR029787">
    <property type="entry name" value="Nucleotide_cyclase"/>
</dbReference>
<comment type="subcellular location">
    <subcellularLocation>
        <location evidence="1">Membrane</location>
    </subcellularLocation>
</comment>
<accession>A0ABV5ZAJ5</accession>
<reference evidence="10 11" key="1">
    <citation type="submission" date="2024-09" db="EMBL/GenBank/DDBJ databases">
        <authorList>
            <person name="Sun Q."/>
            <person name="Mori K."/>
        </authorList>
    </citation>
    <scope>NUCLEOTIDE SEQUENCE [LARGE SCALE GENOMIC DNA]</scope>
    <source>
        <strain evidence="10 11">ATCC 51285</strain>
    </source>
</reference>
<dbReference type="PANTHER" id="PTHR33121">
    <property type="entry name" value="CYCLIC DI-GMP PHOSPHODIESTERASE PDEF"/>
    <property type="match status" value="1"/>
</dbReference>
<dbReference type="Gene3D" id="3.30.450.350">
    <property type="entry name" value="CHASE domain"/>
    <property type="match status" value="1"/>
</dbReference>
<dbReference type="PANTHER" id="PTHR33121:SF70">
    <property type="entry name" value="SIGNALING PROTEIN YKOW"/>
    <property type="match status" value="1"/>
</dbReference>
<name>A0ABV5ZAJ5_9GAMM</name>
<dbReference type="NCBIfam" id="TIGR00254">
    <property type="entry name" value="GGDEF"/>
    <property type="match status" value="1"/>
</dbReference>
<dbReference type="InterPro" id="IPR006189">
    <property type="entry name" value="CHASE_dom"/>
</dbReference>
<dbReference type="InterPro" id="IPR001633">
    <property type="entry name" value="EAL_dom"/>
</dbReference>
<feature type="transmembrane region" description="Helical" evidence="6">
    <location>
        <begin position="257"/>
        <end position="278"/>
    </location>
</feature>
<dbReference type="Proteomes" id="UP001589628">
    <property type="component" value="Unassembled WGS sequence"/>
</dbReference>
<dbReference type="Gene3D" id="3.30.70.270">
    <property type="match status" value="1"/>
</dbReference>
<feature type="transmembrane region" description="Helical" evidence="6">
    <location>
        <begin position="6"/>
        <end position="30"/>
    </location>
</feature>
<keyword evidence="11" id="KW-1185">Reference proteome</keyword>
<dbReference type="SMART" id="SM00052">
    <property type="entry name" value="EAL"/>
    <property type="match status" value="1"/>
</dbReference>
<dbReference type="Pfam" id="PF03924">
    <property type="entry name" value="CHASE"/>
    <property type="match status" value="1"/>
</dbReference>